<protein>
    <submittedName>
        <fullName evidence="1">(Mediterranean fruit fly) hypothetical protein</fullName>
    </submittedName>
</protein>
<evidence type="ECO:0000313" key="2">
    <source>
        <dbReference type="Proteomes" id="UP000606786"/>
    </source>
</evidence>
<accession>A0A811V8R2</accession>
<dbReference type="EMBL" id="CAJHJT010000056">
    <property type="protein sequence ID" value="CAD7011816.1"/>
    <property type="molecule type" value="Genomic_DNA"/>
</dbReference>
<name>A0A811V8R2_CERCA</name>
<comment type="caution">
    <text evidence="1">The sequence shown here is derived from an EMBL/GenBank/DDBJ whole genome shotgun (WGS) entry which is preliminary data.</text>
</comment>
<dbReference type="AlphaFoldDB" id="A0A811V8R2"/>
<evidence type="ECO:0000313" key="1">
    <source>
        <dbReference type="EMBL" id="CAD7011816.1"/>
    </source>
</evidence>
<sequence length="99" mass="11001">MDFTVLASSSNCSASVITCARFANYVALSSYEYVPPAASICLLLCVPQRRIVETLQICSMQHTLANWRRQRQRPRQMTAPRSCLIISAPKAGDKPAKQL</sequence>
<proteinExistence type="predicted"/>
<gene>
    <name evidence="1" type="ORF">CCAP1982_LOCUS19926</name>
</gene>
<keyword evidence="2" id="KW-1185">Reference proteome</keyword>
<organism evidence="1 2">
    <name type="scientific">Ceratitis capitata</name>
    <name type="common">Mediterranean fruit fly</name>
    <name type="synonym">Tephritis capitata</name>
    <dbReference type="NCBI Taxonomy" id="7213"/>
    <lineage>
        <taxon>Eukaryota</taxon>
        <taxon>Metazoa</taxon>
        <taxon>Ecdysozoa</taxon>
        <taxon>Arthropoda</taxon>
        <taxon>Hexapoda</taxon>
        <taxon>Insecta</taxon>
        <taxon>Pterygota</taxon>
        <taxon>Neoptera</taxon>
        <taxon>Endopterygota</taxon>
        <taxon>Diptera</taxon>
        <taxon>Brachycera</taxon>
        <taxon>Muscomorpha</taxon>
        <taxon>Tephritoidea</taxon>
        <taxon>Tephritidae</taxon>
        <taxon>Ceratitis</taxon>
        <taxon>Ceratitis</taxon>
    </lineage>
</organism>
<dbReference type="Proteomes" id="UP000606786">
    <property type="component" value="Unassembled WGS sequence"/>
</dbReference>
<reference evidence="1" key="1">
    <citation type="submission" date="2020-11" db="EMBL/GenBank/DDBJ databases">
        <authorList>
            <person name="Whitehead M."/>
        </authorList>
    </citation>
    <scope>NUCLEOTIDE SEQUENCE</scope>
    <source>
        <strain evidence="1">EGII</strain>
    </source>
</reference>